<evidence type="ECO:0000256" key="15">
    <source>
        <dbReference type="ARBA" id="ARBA00051245"/>
    </source>
</evidence>
<dbReference type="HOGENOM" id="CLU_009912_0_0_6"/>
<evidence type="ECO:0000256" key="8">
    <source>
        <dbReference type="ARBA" id="ARBA00022692"/>
    </source>
</evidence>
<comment type="subcellular location">
    <subcellularLocation>
        <location evidence="1">Cell inner membrane</location>
        <topology evidence="1">Multi-pass membrane protein</topology>
    </subcellularLocation>
</comment>
<evidence type="ECO:0000313" key="22">
    <source>
        <dbReference type="Proteomes" id="UP000009220"/>
    </source>
</evidence>
<keyword evidence="13 17" id="KW-0472">Membrane</keyword>
<dbReference type="Pfam" id="PF13807">
    <property type="entry name" value="GNVR"/>
    <property type="match status" value="1"/>
</dbReference>
<dbReference type="Proteomes" id="UP000009220">
    <property type="component" value="Chromosome"/>
</dbReference>
<evidence type="ECO:0000256" key="4">
    <source>
        <dbReference type="ARBA" id="ARBA00011903"/>
    </source>
</evidence>
<keyword evidence="12 17" id="KW-1133">Transmembrane helix</keyword>
<comment type="similarity">
    <text evidence="2">Belongs to the CpsD/CapB family.</text>
</comment>
<dbReference type="GO" id="GO:0004715">
    <property type="term" value="F:non-membrane spanning protein tyrosine kinase activity"/>
    <property type="evidence" value="ECO:0007669"/>
    <property type="project" value="UniProtKB-EC"/>
</dbReference>
<sequence>MTDHATSQSPANSAPLGSSHARMSDGNEVEGGDEIELGALFQALKEGWRLPVLLGGIAASLAVVVVLLSKPVFDASGSLYLGSAEKSQSASSGALSGFSLLSGLMQGSSMATQVDIVRSRSFVEQAILDSGINAEVWKAGERPGVRFWYWLLGGHSLSIYAPPSTALHAVLADVTAPDLVKKKLTIHFSTAGRYQITKGKQVVLQGQLGQPAVGPGIRLELRAVNPQYVPQAQAIYRLRVQTPLSVFDSMTRTGTLGVNQLGGNSGGTAKTTYIVGVNYRDTDPVAAQQFVQALMHTYLAKTHSWATGQAGATYDYLSAQMHKIRTALSAADTRLAQYQAQSGVIAVSAGAQALIKQEAEYETQRSQFKLQLYSLQQLSRQISTPNAQINPYILSSIHDPVLDKLSGRLAAAQTKLSSLEKLYTPAAPQVVQIRAEIQSIQSATSNLISNQEKTAQQQLQSLDTLISQYQGKMGKFPQAELKVISLTRSSEVLGKLYMFLLQKQEEAAIHKASTITKNRILDTALVHDKPVTPKAKEDVILFGLLGVFLGLGLVLGRFLLHPGFRSDEELRRHYPFLPLYGLLPVNGDISLTKSGGFQLPEPRSGFGEAIRLLRSNLYLASAQGQGQILMVSSAAPADGKSTVSYQLAAALAQDGKKILVIDADLRKPHIHAVFRIAQEPGLAGILAGRHSWQESVRPIKEPNMDLITAGNIPPNPSEYIGTDHFAQMLTEMRPLYDYILLDTPPFPMVGDGLILGRQVDRIITIVRVNGTPRKAYKEHLQGLMSLEKPLGLIINGIRVNATYGYGYGYHYGEQKTATKGWRRMLRGWLQKLWG</sequence>
<evidence type="ECO:0000256" key="1">
    <source>
        <dbReference type="ARBA" id="ARBA00004429"/>
    </source>
</evidence>
<keyword evidence="8 17" id="KW-0812">Transmembrane</keyword>
<evidence type="ECO:0000256" key="7">
    <source>
        <dbReference type="ARBA" id="ARBA00022679"/>
    </source>
</evidence>
<evidence type="ECO:0000259" key="18">
    <source>
        <dbReference type="Pfam" id="PF02706"/>
    </source>
</evidence>
<dbReference type="Pfam" id="PF13614">
    <property type="entry name" value="AAA_31"/>
    <property type="match status" value="1"/>
</dbReference>
<feature type="domain" description="AAA" evidence="19">
    <location>
        <begin position="639"/>
        <end position="746"/>
    </location>
</feature>
<accession>G0JPA8</accession>
<dbReference type="PANTHER" id="PTHR32309">
    <property type="entry name" value="TYROSINE-PROTEIN KINASE"/>
    <property type="match status" value="1"/>
</dbReference>
<reference evidence="21 22" key="1">
    <citation type="journal article" date="2011" name="J. Bacteriol.">
        <title>Draft genome of the psychrotolerant acidophile Acidithiobacillus ferrivorans SS3.</title>
        <authorList>
            <person name="Liljeqvist M."/>
            <person name="Valdes J."/>
            <person name="Holmes D.S."/>
            <person name="Dopson M."/>
        </authorList>
    </citation>
    <scope>NUCLEOTIDE SEQUENCE [LARGE SCALE GENOMIC DNA]</scope>
    <source>
        <strain evidence="21 22">SS3</strain>
    </source>
</reference>
<dbReference type="InterPro" id="IPR025669">
    <property type="entry name" value="AAA_dom"/>
</dbReference>
<feature type="compositionally biased region" description="Polar residues" evidence="16">
    <location>
        <begin position="1"/>
        <end position="16"/>
    </location>
</feature>
<dbReference type="GO" id="GO:0005886">
    <property type="term" value="C:plasma membrane"/>
    <property type="evidence" value="ECO:0007669"/>
    <property type="project" value="UniProtKB-SubCell"/>
</dbReference>
<dbReference type="Gene3D" id="3.40.50.300">
    <property type="entry name" value="P-loop containing nucleotide triphosphate hydrolases"/>
    <property type="match status" value="1"/>
</dbReference>
<evidence type="ECO:0000259" key="19">
    <source>
        <dbReference type="Pfam" id="PF13614"/>
    </source>
</evidence>
<evidence type="ECO:0000256" key="16">
    <source>
        <dbReference type="SAM" id="MobiDB-lite"/>
    </source>
</evidence>
<protein>
    <recommendedName>
        <fullName evidence="4">non-specific protein-tyrosine kinase</fullName>
        <ecNumber evidence="4">2.7.10.2</ecNumber>
    </recommendedName>
</protein>
<dbReference type="AlphaFoldDB" id="G0JPA8"/>
<dbReference type="InterPro" id="IPR027417">
    <property type="entry name" value="P-loop_NTPase"/>
</dbReference>
<evidence type="ECO:0000256" key="2">
    <source>
        <dbReference type="ARBA" id="ARBA00007316"/>
    </source>
</evidence>
<dbReference type="RefSeq" id="WP_014028596.1">
    <property type="nucleotide sequence ID" value="NC_015942.1"/>
</dbReference>
<evidence type="ECO:0000259" key="20">
    <source>
        <dbReference type="Pfam" id="PF13807"/>
    </source>
</evidence>
<dbReference type="SUPFAM" id="SSF52540">
    <property type="entry name" value="P-loop containing nucleoside triphosphate hydrolases"/>
    <property type="match status" value="1"/>
</dbReference>
<evidence type="ECO:0000256" key="9">
    <source>
        <dbReference type="ARBA" id="ARBA00022741"/>
    </source>
</evidence>
<organism evidence="21 22">
    <name type="scientific">Acidithiobacillus ferrivorans SS3</name>
    <dbReference type="NCBI Taxonomy" id="743299"/>
    <lineage>
        <taxon>Bacteria</taxon>
        <taxon>Pseudomonadati</taxon>
        <taxon>Pseudomonadota</taxon>
        <taxon>Acidithiobacillia</taxon>
        <taxon>Acidithiobacillales</taxon>
        <taxon>Acidithiobacillaceae</taxon>
        <taxon>Acidithiobacillus</taxon>
    </lineage>
</organism>
<keyword evidence="10" id="KW-0418">Kinase</keyword>
<evidence type="ECO:0000256" key="12">
    <source>
        <dbReference type="ARBA" id="ARBA00022989"/>
    </source>
</evidence>
<keyword evidence="7" id="KW-0808">Transferase</keyword>
<keyword evidence="9" id="KW-0547">Nucleotide-binding</keyword>
<dbReference type="eggNOG" id="COG0489">
    <property type="taxonomic scope" value="Bacteria"/>
</dbReference>
<feature type="domain" description="Polysaccharide chain length determinant N-terminal" evidence="18">
    <location>
        <begin position="33"/>
        <end position="127"/>
    </location>
</feature>
<evidence type="ECO:0000256" key="10">
    <source>
        <dbReference type="ARBA" id="ARBA00022777"/>
    </source>
</evidence>
<comment type="similarity">
    <text evidence="3">Belongs to the etk/wzc family.</text>
</comment>
<dbReference type="EC" id="2.7.10.2" evidence="4"/>
<dbReference type="Pfam" id="PF02706">
    <property type="entry name" value="Wzz"/>
    <property type="match status" value="1"/>
</dbReference>
<evidence type="ECO:0000256" key="14">
    <source>
        <dbReference type="ARBA" id="ARBA00023137"/>
    </source>
</evidence>
<dbReference type="CDD" id="cd05387">
    <property type="entry name" value="BY-kinase"/>
    <property type="match status" value="1"/>
</dbReference>
<keyword evidence="14" id="KW-0829">Tyrosine-protein kinase</keyword>
<dbReference type="EMBL" id="CP002985">
    <property type="protein sequence ID" value="AEM47339.1"/>
    <property type="molecule type" value="Genomic_DNA"/>
</dbReference>
<dbReference type="InterPro" id="IPR005702">
    <property type="entry name" value="Wzc-like_C"/>
</dbReference>
<dbReference type="InterPro" id="IPR003856">
    <property type="entry name" value="LPS_length_determ_N"/>
</dbReference>
<evidence type="ECO:0000256" key="11">
    <source>
        <dbReference type="ARBA" id="ARBA00022840"/>
    </source>
</evidence>
<keyword evidence="6" id="KW-0997">Cell inner membrane</keyword>
<feature type="domain" description="Tyrosine-protein kinase G-rich" evidence="20">
    <location>
        <begin position="481"/>
        <end position="557"/>
    </location>
</feature>
<dbReference type="PANTHER" id="PTHR32309:SF13">
    <property type="entry name" value="FERRIC ENTEROBACTIN TRANSPORT PROTEIN FEPE"/>
    <property type="match status" value="1"/>
</dbReference>
<feature type="transmembrane region" description="Helical" evidence="17">
    <location>
        <begin position="539"/>
        <end position="560"/>
    </location>
</feature>
<dbReference type="NCBIfam" id="TIGR01007">
    <property type="entry name" value="eps_fam"/>
    <property type="match status" value="1"/>
</dbReference>
<dbReference type="InterPro" id="IPR032807">
    <property type="entry name" value="GNVR"/>
</dbReference>
<evidence type="ECO:0000256" key="6">
    <source>
        <dbReference type="ARBA" id="ARBA00022519"/>
    </source>
</evidence>
<dbReference type="GO" id="GO:0005524">
    <property type="term" value="F:ATP binding"/>
    <property type="evidence" value="ECO:0007669"/>
    <property type="project" value="UniProtKB-KW"/>
</dbReference>
<evidence type="ECO:0000256" key="3">
    <source>
        <dbReference type="ARBA" id="ARBA00008883"/>
    </source>
</evidence>
<evidence type="ECO:0000256" key="5">
    <source>
        <dbReference type="ARBA" id="ARBA00022475"/>
    </source>
</evidence>
<proteinExistence type="inferred from homology"/>
<keyword evidence="5" id="KW-1003">Cell membrane</keyword>
<name>G0JPA8_9PROT</name>
<comment type="catalytic activity">
    <reaction evidence="15">
        <text>L-tyrosyl-[protein] + ATP = O-phospho-L-tyrosyl-[protein] + ADP + H(+)</text>
        <dbReference type="Rhea" id="RHEA:10596"/>
        <dbReference type="Rhea" id="RHEA-COMP:10136"/>
        <dbReference type="Rhea" id="RHEA-COMP:20101"/>
        <dbReference type="ChEBI" id="CHEBI:15378"/>
        <dbReference type="ChEBI" id="CHEBI:30616"/>
        <dbReference type="ChEBI" id="CHEBI:46858"/>
        <dbReference type="ChEBI" id="CHEBI:61978"/>
        <dbReference type="ChEBI" id="CHEBI:456216"/>
        <dbReference type="EC" id="2.7.10.2"/>
    </reaction>
</comment>
<dbReference type="STRING" id="743299.Acife_1180"/>
<dbReference type="InterPro" id="IPR050445">
    <property type="entry name" value="Bact_polysacc_biosynth/exp"/>
</dbReference>
<feature type="region of interest" description="Disordered" evidence="16">
    <location>
        <begin position="1"/>
        <end position="29"/>
    </location>
</feature>
<evidence type="ECO:0000313" key="21">
    <source>
        <dbReference type="EMBL" id="AEM47339.1"/>
    </source>
</evidence>
<gene>
    <name evidence="21" type="ORF">Acife_1180</name>
</gene>
<keyword evidence="11" id="KW-0067">ATP-binding</keyword>
<evidence type="ECO:0000256" key="17">
    <source>
        <dbReference type="SAM" id="Phobius"/>
    </source>
</evidence>
<dbReference type="eggNOG" id="COG3206">
    <property type="taxonomic scope" value="Bacteria"/>
</dbReference>
<feature type="transmembrane region" description="Helical" evidence="17">
    <location>
        <begin position="50"/>
        <end position="69"/>
    </location>
</feature>
<dbReference type="KEGG" id="afi:Acife_1180"/>
<evidence type="ECO:0000256" key="13">
    <source>
        <dbReference type="ARBA" id="ARBA00023136"/>
    </source>
</evidence>